<name>A0AAW5M183_LACJH</name>
<keyword evidence="1" id="KW-0812">Transmembrane</keyword>
<comment type="caution">
    <text evidence="2">The sequence shown here is derived from an EMBL/GenBank/DDBJ whole genome shotgun (WGS) entry which is preliminary data.</text>
</comment>
<organism evidence="2 3">
    <name type="scientific">Lactobacillus johnsonii</name>
    <dbReference type="NCBI Taxonomy" id="33959"/>
    <lineage>
        <taxon>Bacteria</taxon>
        <taxon>Bacillati</taxon>
        <taxon>Bacillota</taxon>
        <taxon>Bacilli</taxon>
        <taxon>Lactobacillales</taxon>
        <taxon>Lactobacillaceae</taxon>
        <taxon>Lactobacillus</taxon>
    </lineage>
</organism>
<accession>A0AAW5M183</accession>
<protein>
    <recommendedName>
        <fullName evidence="4">Holin</fullName>
    </recommendedName>
</protein>
<dbReference type="RefSeq" id="WP_257579148.1">
    <property type="nucleotide sequence ID" value="NZ_JANKAU010000009.1"/>
</dbReference>
<proteinExistence type="predicted"/>
<reference evidence="2" key="1">
    <citation type="submission" date="2022-07" db="EMBL/GenBank/DDBJ databases">
        <title>Enhanced cultured diversity of the mouse gut microbiota enables custom-made synthetic communities.</title>
        <authorList>
            <person name="Afrizal A."/>
        </authorList>
    </citation>
    <scope>NUCLEOTIDE SEQUENCE</scope>
    <source>
        <strain evidence="2">DSM 100219</strain>
    </source>
</reference>
<dbReference type="Proteomes" id="UP001206357">
    <property type="component" value="Unassembled WGS sequence"/>
</dbReference>
<evidence type="ECO:0008006" key="4">
    <source>
        <dbReference type="Google" id="ProtNLM"/>
    </source>
</evidence>
<dbReference type="AlphaFoldDB" id="A0AAW5M183"/>
<sequence length="43" mass="4732">MLDTISKLVGIGVGVTTIYELLLIAKKTKLEIKKLEKENKDGS</sequence>
<dbReference type="EMBL" id="JANKAU010000009">
    <property type="protein sequence ID" value="MCR1915362.1"/>
    <property type="molecule type" value="Genomic_DNA"/>
</dbReference>
<gene>
    <name evidence="2" type="ORF">NSA17_07960</name>
</gene>
<keyword evidence="1" id="KW-0472">Membrane</keyword>
<evidence type="ECO:0000256" key="1">
    <source>
        <dbReference type="SAM" id="Phobius"/>
    </source>
</evidence>
<evidence type="ECO:0000313" key="3">
    <source>
        <dbReference type="Proteomes" id="UP001206357"/>
    </source>
</evidence>
<keyword evidence="1" id="KW-1133">Transmembrane helix</keyword>
<feature type="transmembrane region" description="Helical" evidence="1">
    <location>
        <begin position="6"/>
        <end position="25"/>
    </location>
</feature>
<evidence type="ECO:0000313" key="2">
    <source>
        <dbReference type="EMBL" id="MCR1915362.1"/>
    </source>
</evidence>